<dbReference type="PROSITE" id="PS00107">
    <property type="entry name" value="PROTEIN_KINASE_ATP"/>
    <property type="match status" value="1"/>
</dbReference>
<comment type="caution">
    <text evidence="11">The sequence shown here is derived from an EMBL/GenBank/DDBJ whole genome shotgun (WGS) entry which is preliminary data.</text>
</comment>
<evidence type="ECO:0000256" key="3">
    <source>
        <dbReference type="ARBA" id="ARBA00022679"/>
    </source>
</evidence>
<dbReference type="GO" id="GO:0005634">
    <property type="term" value="C:nucleus"/>
    <property type="evidence" value="ECO:0007669"/>
    <property type="project" value="TreeGrafter"/>
</dbReference>
<dbReference type="Pfam" id="PF00069">
    <property type="entry name" value="Pkinase"/>
    <property type="match status" value="1"/>
</dbReference>
<evidence type="ECO:0000313" key="12">
    <source>
        <dbReference type="Proteomes" id="UP000748025"/>
    </source>
</evidence>
<dbReference type="PANTHER" id="PTHR47634:SF9">
    <property type="entry name" value="PROTEIN KINASE DOMAIN-CONTAINING PROTEIN-RELATED"/>
    <property type="match status" value="1"/>
</dbReference>
<dbReference type="GO" id="GO:0005524">
    <property type="term" value="F:ATP binding"/>
    <property type="evidence" value="ECO:0007669"/>
    <property type="project" value="UniProtKB-UniRule"/>
</dbReference>
<dbReference type="SUPFAM" id="SSF56112">
    <property type="entry name" value="Protein kinase-like (PK-like)"/>
    <property type="match status" value="1"/>
</dbReference>
<dbReference type="EC" id="2.7.11.1" evidence="1"/>
<keyword evidence="2" id="KW-0723">Serine/threonine-protein kinase</keyword>
<evidence type="ECO:0000256" key="5">
    <source>
        <dbReference type="ARBA" id="ARBA00022777"/>
    </source>
</evidence>
<dbReference type="EMBL" id="SRPW01001033">
    <property type="protein sequence ID" value="KAG6008644.1"/>
    <property type="molecule type" value="Genomic_DNA"/>
</dbReference>
<dbReference type="GO" id="GO:0050684">
    <property type="term" value="P:regulation of mRNA processing"/>
    <property type="evidence" value="ECO:0007669"/>
    <property type="project" value="TreeGrafter"/>
</dbReference>
<dbReference type="InterPro" id="IPR017441">
    <property type="entry name" value="Protein_kinase_ATP_BS"/>
</dbReference>
<dbReference type="SMART" id="SM00220">
    <property type="entry name" value="S_TKc"/>
    <property type="match status" value="1"/>
</dbReference>
<feature type="binding site" evidence="9">
    <location>
        <position position="68"/>
    </location>
    <ligand>
        <name>ATP</name>
        <dbReference type="ChEBI" id="CHEBI:30616"/>
    </ligand>
</feature>
<keyword evidence="5" id="KW-0418">Kinase</keyword>
<dbReference type="OrthoDB" id="4959768at2759"/>
<gene>
    <name evidence="11" type="ORF">E4U43_000115</name>
</gene>
<evidence type="ECO:0000256" key="6">
    <source>
        <dbReference type="ARBA" id="ARBA00022840"/>
    </source>
</evidence>
<evidence type="ECO:0000313" key="11">
    <source>
        <dbReference type="EMBL" id="KAG6008644.1"/>
    </source>
</evidence>
<dbReference type="AlphaFoldDB" id="A0A9P7NA67"/>
<protein>
    <recommendedName>
        <fullName evidence="1">non-specific serine/threonine protein kinase</fullName>
        <ecNumber evidence="1">2.7.11.1</ecNumber>
    </recommendedName>
</protein>
<dbReference type="InterPro" id="IPR000719">
    <property type="entry name" value="Prot_kinase_dom"/>
</dbReference>
<proteinExistence type="predicted"/>
<feature type="domain" description="Protein kinase" evidence="10">
    <location>
        <begin position="39"/>
        <end position="434"/>
    </location>
</feature>
<evidence type="ECO:0000256" key="1">
    <source>
        <dbReference type="ARBA" id="ARBA00012513"/>
    </source>
</evidence>
<evidence type="ECO:0000256" key="2">
    <source>
        <dbReference type="ARBA" id="ARBA00022527"/>
    </source>
</evidence>
<evidence type="ECO:0000256" key="9">
    <source>
        <dbReference type="PROSITE-ProRule" id="PRU10141"/>
    </source>
</evidence>
<dbReference type="InterPro" id="IPR011009">
    <property type="entry name" value="Kinase-like_dom_sf"/>
</dbReference>
<dbReference type="GO" id="GO:0005737">
    <property type="term" value="C:cytoplasm"/>
    <property type="evidence" value="ECO:0007669"/>
    <property type="project" value="TreeGrafter"/>
</dbReference>
<keyword evidence="12" id="KW-1185">Reference proteome</keyword>
<comment type="catalytic activity">
    <reaction evidence="8">
        <text>L-seryl-[protein] + ATP = O-phospho-L-seryl-[protein] + ADP + H(+)</text>
        <dbReference type="Rhea" id="RHEA:17989"/>
        <dbReference type="Rhea" id="RHEA-COMP:9863"/>
        <dbReference type="Rhea" id="RHEA-COMP:11604"/>
        <dbReference type="ChEBI" id="CHEBI:15378"/>
        <dbReference type="ChEBI" id="CHEBI:29999"/>
        <dbReference type="ChEBI" id="CHEBI:30616"/>
        <dbReference type="ChEBI" id="CHEBI:83421"/>
        <dbReference type="ChEBI" id="CHEBI:456216"/>
        <dbReference type="EC" id="2.7.11.1"/>
    </reaction>
</comment>
<dbReference type="GO" id="GO:0004674">
    <property type="term" value="F:protein serine/threonine kinase activity"/>
    <property type="evidence" value="ECO:0007669"/>
    <property type="project" value="UniProtKB-KW"/>
</dbReference>
<dbReference type="Proteomes" id="UP000748025">
    <property type="component" value="Unassembled WGS sequence"/>
</dbReference>
<dbReference type="GO" id="GO:0000245">
    <property type="term" value="P:spliceosomal complex assembly"/>
    <property type="evidence" value="ECO:0007669"/>
    <property type="project" value="TreeGrafter"/>
</dbReference>
<reference evidence="11" key="1">
    <citation type="journal article" date="2020" name="bioRxiv">
        <title>Whole genome comparisons of ergot fungi reveals the divergence and evolution of species within the genus Claviceps are the result of varying mechanisms driving genome evolution and host range expansion.</title>
        <authorList>
            <person name="Wyka S.A."/>
            <person name="Mondo S.J."/>
            <person name="Liu M."/>
            <person name="Dettman J."/>
            <person name="Nalam V."/>
            <person name="Broders K.D."/>
        </authorList>
    </citation>
    <scope>NUCLEOTIDE SEQUENCE</scope>
    <source>
        <strain evidence="11">CCC 602</strain>
    </source>
</reference>
<dbReference type="Gene3D" id="1.10.510.10">
    <property type="entry name" value="Transferase(Phosphotransferase) domain 1"/>
    <property type="match status" value="1"/>
</dbReference>
<name>A0A9P7NA67_9HYPO</name>
<evidence type="ECO:0000256" key="7">
    <source>
        <dbReference type="ARBA" id="ARBA00047899"/>
    </source>
</evidence>
<dbReference type="PANTHER" id="PTHR47634">
    <property type="entry name" value="PROTEIN KINASE DOMAIN-CONTAINING PROTEIN-RELATED"/>
    <property type="match status" value="1"/>
</dbReference>
<keyword evidence="3" id="KW-0808">Transferase</keyword>
<accession>A0A9P7NA67</accession>
<sequence>MAPFETVCYNWIDGVEELEEYQPGGYHPIIIGDLLHDRYQIVSKLGYGGYSTIWLAHDQSKNRFVAVKVGVSGSDRLGRESRILQELSSLLSRQHESQSLTITANESDVIPKVQDEFEIKGPNGIHPCFTMEPTQRSLRLAAFSRLFRIQVARALCAKLALAVSSVHSRGYVHGGNVLIRLPFKLDHLSVDQFKEEYSEPNTEPITRQDGKPLTPHVPSKAVYCRSLDRGKKAQDFEVSDAQRLLLSDFGEAYAPAKETRLGKDCRILLEMRAPESLFEPNIPLSYPSDIWTLALTIWKMLSRRFLFYQGSSEHKLIEQHLDLLGSNHFPSTWRELRERPHIDEDKDCDTNEIQIPRRPTRLDEDVLPPLEEAFEQFIQKTRRKQEEKCGEWKQKCGVFDEDEKRAILDLIRGMMRFRPEERLTINEVLQSEWMQKWALPALEE</sequence>
<dbReference type="PROSITE" id="PS50011">
    <property type="entry name" value="PROTEIN_KINASE_DOM"/>
    <property type="match status" value="1"/>
</dbReference>
<evidence type="ECO:0000259" key="10">
    <source>
        <dbReference type="PROSITE" id="PS50011"/>
    </source>
</evidence>
<keyword evidence="6 9" id="KW-0067">ATP-binding</keyword>
<organism evidence="11 12">
    <name type="scientific">Claviceps pusilla</name>
    <dbReference type="NCBI Taxonomy" id="123648"/>
    <lineage>
        <taxon>Eukaryota</taxon>
        <taxon>Fungi</taxon>
        <taxon>Dikarya</taxon>
        <taxon>Ascomycota</taxon>
        <taxon>Pezizomycotina</taxon>
        <taxon>Sordariomycetes</taxon>
        <taxon>Hypocreomycetidae</taxon>
        <taxon>Hypocreales</taxon>
        <taxon>Clavicipitaceae</taxon>
        <taxon>Claviceps</taxon>
    </lineage>
</organism>
<keyword evidence="4 9" id="KW-0547">Nucleotide-binding</keyword>
<evidence type="ECO:0000256" key="4">
    <source>
        <dbReference type="ARBA" id="ARBA00022741"/>
    </source>
</evidence>
<dbReference type="InterPro" id="IPR051334">
    <property type="entry name" value="SRPK"/>
</dbReference>
<dbReference type="Gene3D" id="3.30.200.20">
    <property type="entry name" value="Phosphorylase Kinase, domain 1"/>
    <property type="match status" value="1"/>
</dbReference>
<evidence type="ECO:0000256" key="8">
    <source>
        <dbReference type="ARBA" id="ARBA00048679"/>
    </source>
</evidence>
<comment type="catalytic activity">
    <reaction evidence="7">
        <text>L-threonyl-[protein] + ATP = O-phospho-L-threonyl-[protein] + ADP + H(+)</text>
        <dbReference type="Rhea" id="RHEA:46608"/>
        <dbReference type="Rhea" id="RHEA-COMP:11060"/>
        <dbReference type="Rhea" id="RHEA-COMP:11605"/>
        <dbReference type="ChEBI" id="CHEBI:15378"/>
        <dbReference type="ChEBI" id="CHEBI:30013"/>
        <dbReference type="ChEBI" id="CHEBI:30616"/>
        <dbReference type="ChEBI" id="CHEBI:61977"/>
        <dbReference type="ChEBI" id="CHEBI:456216"/>
        <dbReference type="EC" id="2.7.11.1"/>
    </reaction>
</comment>